<dbReference type="InterPro" id="IPR025315">
    <property type="entry name" value="DUF4220"/>
</dbReference>
<dbReference type="EMBL" id="CM000884">
    <property type="protein sequence ID" value="PNT62072.1"/>
    <property type="molecule type" value="Genomic_DNA"/>
</dbReference>
<dbReference type="RefSeq" id="XP_024311560.1">
    <property type="nucleotide sequence ID" value="XM_024455792.1"/>
</dbReference>
<feature type="region of interest" description="Disordered" evidence="1">
    <location>
        <begin position="410"/>
        <end position="432"/>
    </location>
</feature>
<feature type="transmembrane region" description="Helical" evidence="2">
    <location>
        <begin position="112"/>
        <end position="134"/>
    </location>
</feature>
<evidence type="ECO:0000256" key="2">
    <source>
        <dbReference type="SAM" id="Phobius"/>
    </source>
</evidence>
<gene>
    <name evidence="5" type="primary">LOC104581454</name>
    <name evidence="4" type="ORF">BRADI_5g25061v3</name>
</gene>
<feature type="transmembrane region" description="Helical" evidence="2">
    <location>
        <begin position="45"/>
        <end position="63"/>
    </location>
</feature>
<dbReference type="EnsemblPlants" id="PNT62072">
    <property type="protein sequence ID" value="PNT62072"/>
    <property type="gene ID" value="BRADI_5g25061v3"/>
</dbReference>
<dbReference type="GeneID" id="104581454"/>
<reference evidence="4 5" key="1">
    <citation type="journal article" date="2010" name="Nature">
        <title>Genome sequencing and analysis of the model grass Brachypodium distachyon.</title>
        <authorList>
            <consortium name="International Brachypodium Initiative"/>
        </authorList>
    </citation>
    <scope>NUCLEOTIDE SEQUENCE [LARGE SCALE GENOMIC DNA]</scope>
    <source>
        <strain evidence="4">Bd21</strain>
        <strain evidence="5">cv. Bd21</strain>
    </source>
</reference>
<sequence length="432" mass="47504">MPRPAAASESGVVVYRNSLPVPSEWDGCIGRRGIRRREGSAPPRILLWLAYLMADYTAIYVLGHMSSTMRRSESSDHHRRRQMVPFWAPFLLLHLGGPDTITAYAFEDNRLWLRHLLNLSAQVLGAAYVMYLFVTAGRNPEGTLIAAAALMFVAGCLKYGERIWALKCGGIDSITSSVDDDGKPSVGAGGPYHGRKEGRGRLDTEEVLLGAHYMLTFWKGHLADWPVMQSFQYQTVRQGIQLNGGGYLFELAAMELSLMYDIIYTKAAVIHTWHGLCIRAVSSLAAVAAFVLFQLSGRGAYGRADVAVTYVLLVGAMALELALSLRAAGSSWACAFFHARGWHRLCGAVMHLRRTLKVGARRTACLDSLGQYNLLDICTDADKDSSLLGKVCKMQDGRTRGPVEGDALLEHRPHLRWHQGPGAGGGQKEENR</sequence>
<dbReference type="STRING" id="15368.A0A2K2CJ73"/>
<keyword evidence="6" id="KW-1185">Reference proteome</keyword>
<dbReference type="AlphaFoldDB" id="A0A2K2CJ73"/>
<feature type="transmembrane region" description="Helical" evidence="2">
    <location>
        <begin position="84"/>
        <end position="106"/>
    </location>
</feature>
<reference evidence="4" key="2">
    <citation type="submission" date="2017-06" db="EMBL/GenBank/DDBJ databases">
        <title>WGS assembly of Brachypodium distachyon.</title>
        <authorList>
            <consortium name="The International Brachypodium Initiative"/>
            <person name="Lucas S."/>
            <person name="Harmon-Smith M."/>
            <person name="Lail K."/>
            <person name="Tice H."/>
            <person name="Grimwood J."/>
            <person name="Bruce D."/>
            <person name="Barry K."/>
            <person name="Shu S."/>
            <person name="Lindquist E."/>
            <person name="Wang M."/>
            <person name="Pitluck S."/>
            <person name="Vogel J.P."/>
            <person name="Garvin D.F."/>
            <person name="Mockler T.C."/>
            <person name="Schmutz J."/>
            <person name="Rokhsar D."/>
            <person name="Bevan M.W."/>
        </authorList>
    </citation>
    <scope>NUCLEOTIDE SEQUENCE</scope>
    <source>
        <strain evidence="4">Bd21</strain>
    </source>
</reference>
<protein>
    <recommendedName>
        <fullName evidence="3">DUF4220 domain-containing protein</fullName>
    </recommendedName>
</protein>
<proteinExistence type="predicted"/>
<dbReference type="Gramene" id="PNT62072">
    <property type="protein sequence ID" value="PNT62072"/>
    <property type="gene ID" value="BRADI_5g25061v3"/>
</dbReference>
<feature type="domain" description="DUF4220" evidence="3">
    <location>
        <begin position="48"/>
        <end position="376"/>
    </location>
</feature>
<evidence type="ECO:0000259" key="3">
    <source>
        <dbReference type="Pfam" id="PF13968"/>
    </source>
</evidence>
<reference evidence="5" key="3">
    <citation type="submission" date="2018-08" db="UniProtKB">
        <authorList>
            <consortium name="EnsemblPlants"/>
        </authorList>
    </citation>
    <scope>IDENTIFICATION</scope>
    <source>
        <strain evidence="5">cv. Bd21</strain>
    </source>
</reference>
<evidence type="ECO:0000313" key="4">
    <source>
        <dbReference type="EMBL" id="PNT62072.1"/>
    </source>
</evidence>
<dbReference type="Proteomes" id="UP000008810">
    <property type="component" value="Chromosome 5"/>
</dbReference>
<keyword evidence="2" id="KW-0472">Membrane</keyword>
<keyword evidence="2" id="KW-1133">Transmembrane helix</keyword>
<keyword evidence="2" id="KW-0812">Transmembrane</keyword>
<dbReference type="Pfam" id="PF13968">
    <property type="entry name" value="DUF4220"/>
    <property type="match status" value="1"/>
</dbReference>
<feature type="transmembrane region" description="Helical" evidence="2">
    <location>
        <begin position="307"/>
        <end position="325"/>
    </location>
</feature>
<evidence type="ECO:0000313" key="6">
    <source>
        <dbReference type="Proteomes" id="UP000008810"/>
    </source>
</evidence>
<dbReference type="PANTHER" id="PTHR31325">
    <property type="entry name" value="OS01G0798800 PROTEIN-RELATED"/>
    <property type="match status" value="1"/>
</dbReference>
<accession>A0A2K2CJ73</accession>
<name>A0A2K2CJ73_BRADI</name>
<dbReference type="OrthoDB" id="1689146at2759"/>
<evidence type="ECO:0000256" key="1">
    <source>
        <dbReference type="SAM" id="MobiDB-lite"/>
    </source>
</evidence>
<evidence type="ECO:0000313" key="5">
    <source>
        <dbReference type="EnsemblPlants" id="PNT62072"/>
    </source>
</evidence>
<organism evidence="4">
    <name type="scientific">Brachypodium distachyon</name>
    <name type="common">Purple false brome</name>
    <name type="synonym">Trachynia distachya</name>
    <dbReference type="NCBI Taxonomy" id="15368"/>
    <lineage>
        <taxon>Eukaryota</taxon>
        <taxon>Viridiplantae</taxon>
        <taxon>Streptophyta</taxon>
        <taxon>Embryophyta</taxon>
        <taxon>Tracheophyta</taxon>
        <taxon>Spermatophyta</taxon>
        <taxon>Magnoliopsida</taxon>
        <taxon>Liliopsida</taxon>
        <taxon>Poales</taxon>
        <taxon>Poaceae</taxon>
        <taxon>BOP clade</taxon>
        <taxon>Pooideae</taxon>
        <taxon>Stipodae</taxon>
        <taxon>Brachypodieae</taxon>
        <taxon>Brachypodium</taxon>
    </lineage>
</organism>
<feature type="transmembrane region" description="Helical" evidence="2">
    <location>
        <begin position="276"/>
        <end position="295"/>
    </location>
</feature>